<evidence type="ECO:0000313" key="1">
    <source>
        <dbReference type="EMBL" id="QSO47350.1"/>
    </source>
</evidence>
<reference evidence="1 2" key="1">
    <citation type="submission" date="2021-02" db="EMBL/GenBank/DDBJ databases">
        <title>Alicyclobacillus curvatus sp. nov. and Alicyclobacillus mengziensis sp. nov., two acidophilic bacteria isolated from acid mine drainage.</title>
        <authorList>
            <person name="Huang Y."/>
        </authorList>
    </citation>
    <scope>NUCLEOTIDE SEQUENCE [LARGE SCALE GENOMIC DNA]</scope>
    <source>
        <strain evidence="1 2">S30H14</strain>
    </source>
</reference>
<accession>A0A9X7VYW7</accession>
<dbReference type="KEGG" id="afx:JZ786_23680"/>
<dbReference type="Proteomes" id="UP000663505">
    <property type="component" value="Chromosome"/>
</dbReference>
<evidence type="ECO:0000313" key="2">
    <source>
        <dbReference type="Proteomes" id="UP000663505"/>
    </source>
</evidence>
<name>A0A9X7VYW7_9BACL</name>
<sequence>MLDLRAMVQDKAFLETIMDSEFAFPYEGINAPQLALSLMPNLKSTDPVLRDDLSYSILARILIEGLLSSAEVEELLNIAMSDDYLFSGIGEEENDTVFSRTFSILVIGAALDSDAETRILAPERIHHIVSVVLEYAKRKKDHRGYVDGKGWAHAVAHTADALDSCAHHPVCTVEERTAILHTIAELVVCSDSFTHNEDDRLAFPVYRIIRAQQITYDYLRDWILDFEPQESTVRSDNVQHFLQSLYFLVFWEDVNHPILQDISVQLKKLNTFYRHGILPMNT</sequence>
<proteinExistence type="predicted"/>
<gene>
    <name evidence="1" type="ORF">JZ786_23680</name>
</gene>
<organism evidence="1 2">
    <name type="scientific">Alicyclobacillus mengziensis</name>
    <dbReference type="NCBI Taxonomy" id="2931921"/>
    <lineage>
        <taxon>Bacteria</taxon>
        <taxon>Bacillati</taxon>
        <taxon>Bacillota</taxon>
        <taxon>Bacilli</taxon>
        <taxon>Bacillales</taxon>
        <taxon>Alicyclobacillaceae</taxon>
        <taxon>Alicyclobacillus</taxon>
    </lineage>
</organism>
<dbReference type="RefSeq" id="WP_206656703.1">
    <property type="nucleotide sequence ID" value="NZ_CP071182.1"/>
</dbReference>
<dbReference type="AlphaFoldDB" id="A0A9X7VYW7"/>
<dbReference type="Pfam" id="PF10978">
    <property type="entry name" value="DUF2785"/>
    <property type="match status" value="1"/>
</dbReference>
<dbReference type="EMBL" id="CP071182">
    <property type="protein sequence ID" value="QSO47350.1"/>
    <property type="molecule type" value="Genomic_DNA"/>
</dbReference>
<protein>
    <submittedName>
        <fullName evidence="1">DUF2785 domain-containing protein</fullName>
    </submittedName>
</protein>
<dbReference type="InterPro" id="IPR021247">
    <property type="entry name" value="DUF2785"/>
</dbReference>
<keyword evidence="2" id="KW-1185">Reference proteome</keyword>